<protein>
    <submittedName>
        <fullName evidence="1">Uncharacterized protein</fullName>
    </submittedName>
</protein>
<dbReference type="HOGENOM" id="CLU_871033_0_0_11"/>
<reference evidence="1 2" key="2">
    <citation type="journal article" date="2012" name="Nucleic Acids Res.">
        <title>Massive gene acquisitions in Mycobacterium indicus pranii provide a perspective on mycobacterial evolution.</title>
        <authorList>
            <person name="Saini V."/>
            <person name="Raghuvanshi S."/>
            <person name="Khurana J.P."/>
            <person name="Ahmed N."/>
            <person name="Hasnain S.E."/>
            <person name="Tyagi A.K."/>
            <person name="Tyagi A.K."/>
        </authorList>
    </citation>
    <scope>NUCLEOTIDE SEQUENCE [LARGE SCALE GENOMIC DNA]</scope>
    <source>
        <strain evidence="2">DSM 45239 / MTCC 9506</strain>
    </source>
</reference>
<reference evidence="1 2" key="1">
    <citation type="journal article" date="2007" name="PLoS ONE">
        <title>Molecular analysis of a leprosy immunotherapeutic bacillus provides insights into Mycobacterium evolution.</title>
        <authorList>
            <person name="Ahmed N."/>
            <person name="Saini V."/>
            <person name="Raghuvanshi S."/>
            <person name="Khurana J.P."/>
            <person name="Tyagi A.K."/>
            <person name="Tyagi A.K."/>
            <person name="Hasnain S.E."/>
        </authorList>
    </citation>
    <scope>NUCLEOTIDE SEQUENCE [LARGE SCALE GENOMIC DNA]</scope>
    <source>
        <strain evidence="1">MTCC 9506</strain>
    </source>
</reference>
<name>J9W9G4_MYCIP</name>
<proteinExistence type="predicted"/>
<dbReference type="AlphaFoldDB" id="J9W9G4"/>
<dbReference type="RefSeq" id="WP_014941569.1">
    <property type="nucleotide sequence ID" value="NC_018612.1"/>
</dbReference>
<organism evidence="1 2">
    <name type="scientific">Mycobacterium indicus pranii (strain DSM 45239 / MTCC 9506)</name>
    <dbReference type="NCBI Taxonomy" id="1232724"/>
    <lineage>
        <taxon>Bacteria</taxon>
        <taxon>Bacillati</taxon>
        <taxon>Actinomycetota</taxon>
        <taxon>Actinomycetes</taxon>
        <taxon>Mycobacteriales</taxon>
        <taxon>Mycobacteriaceae</taxon>
        <taxon>Mycobacterium</taxon>
        <taxon>Mycobacterium avium complex (MAC)</taxon>
    </lineage>
</organism>
<accession>J9W9G4</accession>
<sequence length="319" mass="35089">MGTANPGLTADQVEALFNLAHKGVLSRIDERGRRCGDLYQWGLHPHHAEPGSPLAADDAAFAAAYPLTLAGPHAVSEHAMFPAMSAVESMNTTGVLVARRRTHRQPHVAEVLQLCRVAMESAALTIWLLGDPDRGVRRDRCMSGEMEQLEQRRRFLVIAEWDETNRRTPYPQQLRDMNAEHRRKYNDMLDNAKAAYTFAKPPSFTAMIRSSAQWVDAHVPAHDTGEIAANGLEGAARSLYSYGSSFIHGYKWMTEYARSGTVFTLIADALAVSLNMVECAVCLFEAASRAPGGARPAESYVPDRFEPTIAAWSADLFGG</sequence>
<dbReference type="EMBL" id="CP002275">
    <property type="protein sequence ID" value="AFS13635.1"/>
    <property type="molecule type" value="Genomic_DNA"/>
</dbReference>
<dbReference type="Proteomes" id="UP000007329">
    <property type="component" value="Chromosome"/>
</dbReference>
<evidence type="ECO:0000313" key="1">
    <source>
        <dbReference type="EMBL" id="AFS13635.1"/>
    </source>
</evidence>
<dbReference type="PATRIC" id="fig|1232724.3.peg.1663"/>
<evidence type="ECO:0000313" key="2">
    <source>
        <dbReference type="Proteomes" id="UP000007329"/>
    </source>
</evidence>
<gene>
    <name evidence="1" type="ORF">MIP_02388</name>
</gene>
<dbReference type="KEGG" id="mid:MIP_02388"/>